<organism evidence="2 3">
    <name type="scientific">Pleurodeles waltl</name>
    <name type="common">Iberian ribbed newt</name>
    <dbReference type="NCBI Taxonomy" id="8319"/>
    <lineage>
        <taxon>Eukaryota</taxon>
        <taxon>Metazoa</taxon>
        <taxon>Chordata</taxon>
        <taxon>Craniata</taxon>
        <taxon>Vertebrata</taxon>
        <taxon>Euteleostomi</taxon>
        <taxon>Amphibia</taxon>
        <taxon>Batrachia</taxon>
        <taxon>Caudata</taxon>
        <taxon>Salamandroidea</taxon>
        <taxon>Salamandridae</taxon>
        <taxon>Pleurodelinae</taxon>
        <taxon>Pleurodeles</taxon>
    </lineage>
</organism>
<gene>
    <name evidence="2" type="ORF">NDU88_005787</name>
</gene>
<protein>
    <submittedName>
        <fullName evidence="2">Uncharacterized protein</fullName>
    </submittedName>
</protein>
<comment type="caution">
    <text evidence="2">The sequence shown here is derived from an EMBL/GenBank/DDBJ whole genome shotgun (WGS) entry which is preliminary data.</text>
</comment>
<evidence type="ECO:0000313" key="3">
    <source>
        <dbReference type="Proteomes" id="UP001066276"/>
    </source>
</evidence>
<keyword evidence="3" id="KW-1185">Reference proteome</keyword>
<proteinExistence type="predicted"/>
<feature type="region of interest" description="Disordered" evidence="1">
    <location>
        <begin position="1"/>
        <end position="20"/>
    </location>
</feature>
<name>A0AAV7VNX4_PLEWA</name>
<sequence>MCHGHGEYGRRKAEREERRGDVRMYEDVRQKRCHVARESATLPVNAPRAVQVAANTEYEIVSGCFPSLTPRKGEALAEKRGMMEDQLALHMKERGNITAERKKVRFLKCISCYSLL</sequence>
<dbReference type="AlphaFoldDB" id="A0AAV7VNX4"/>
<dbReference type="Proteomes" id="UP001066276">
    <property type="component" value="Chromosome 2_1"/>
</dbReference>
<dbReference type="EMBL" id="JANPWB010000003">
    <property type="protein sequence ID" value="KAJ1201983.1"/>
    <property type="molecule type" value="Genomic_DNA"/>
</dbReference>
<reference evidence="2" key="1">
    <citation type="journal article" date="2022" name="bioRxiv">
        <title>Sequencing and chromosome-scale assembly of the giantPleurodeles waltlgenome.</title>
        <authorList>
            <person name="Brown T."/>
            <person name="Elewa A."/>
            <person name="Iarovenko S."/>
            <person name="Subramanian E."/>
            <person name="Araus A.J."/>
            <person name="Petzold A."/>
            <person name="Susuki M."/>
            <person name="Suzuki K.-i.T."/>
            <person name="Hayashi T."/>
            <person name="Toyoda A."/>
            <person name="Oliveira C."/>
            <person name="Osipova E."/>
            <person name="Leigh N.D."/>
            <person name="Simon A."/>
            <person name="Yun M.H."/>
        </authorList>
    </citation>
    <scope>NUCLEOTIDE SEQUENCE</scope>
    <source>
        <strain evidence="2">20211129_DDA</strain>
        <tissue evidence="2">Liver</tissue>
    </source>
</reference>
<accession>A0AAV7VNX4</accession>
<evidence type="ECO:0000256" key="1">
    <source>
        <dbReference type="SAM" id="MobiDB-lite"/>
    </source>
</evidence>
<evidence type="ECO:0000313" key="2">
    <source>
        <dbReference type="EMBL" id="KAJ1201983.1"/>
    </source>
</evidence>